<gene>
    <name evidence="10" type="ORF">Z518_01178</name>
</gene>
<comment type="function">
    <text evidence="8">Mitochondrial intermembrane chaperone that participates in the import and insertion of some multi-pass transmembrane proteins into the mitochondrial inner membrane. Also required for the transfer of beta-barrel precursors from the TOM complex to the sorting and assembly machinery (SAM complex) of the outer membrane. Acts as a chaperone-like protein that protects the hydrophobic precursors from aggregation and guide them through the mitochondrial intermembrane space.</text>
</comment>
<dbReference type="AlphaFoldDB" id="A0A0D2G5I2"/>
<keyword evidence="5 8" id="KW-0811">Translocation</keyword>
<dbReference type="Proteomes" id="UP000053617">
    <property type="component" value="Unassembled WGS sequence"/>
</dbReference>
<dbReference type="HOGENOM" id="CLU_141397_1_0_1"/>
<reference evidence="10 11" key="1">
    <citation type="submission" date="2015-01" db="EMBL/GenBank/DDBJ databases">
        <title>The Genome Sequence of Rhinocladiella mackenzie CBS 650.93.</title>
        <authorList>
            <consortium name="The Broad Institute Genomics Platform"/>
            <person name="Cuomo C."/>
            <person name="de Hoog S."/>
            <person name="Gorbushina A."/>
            <person name="Stielow B."/>
            <person name="Teixiera M."/>
            <person name="Abouelleil A."/>
            <person name="Chapman S.B."/>
            <person name="Priest M."/>
            <person name="Young S.K."/>
            <person name="Wortman J."/>
            <person name="Nusbaum C."/>
            <person name="Birren B."/>
        </authorList>
    </citation>
    <scope>NUCLEOTIDE SEQUENCE [LARGE SCALE GENOMIC DNA]</scope>
    <source>
        <strain evidence="10 11">CBS 650.93</strain>
    </source>
</reference>
<organism evidence="10 11">
    <name type="scientific">Rhinocladiella mackenziei CBS 650.93</name>
    <dbReference type="NCBI Taxonomy" id="1442369"/>
    <lineage>
        <taxon>Eukaryota</taxon>
        <taxon>Fungi</taxon>
        <taxon>Dikarya</taxon>
        <taxon>Ascomycota</taxon>
        <taxon>Pezizomycotina</taxon>
        <taxon>Eurotiomycetes</taxon>
        <taxon>Chaetothyriomycetidae</taxon>
        <taxon>Chaetothyriales</taxon>
        <taxon>Herpotrichiellaceae</taxon>
        <taxon>Rhinocladiella</taxon>
    </lineage>
</organism>
<evidence type="ECO:0000256" key="4">
    <source>
        <dbReference type="ARBA" id="ARBA00022927"/>
    </source>
</evidence>
<dbReference type="InterPro" id="IPR035427">
    <property type="entry name" value="Tim10-like_dom_sf"/>
</dbReference>
<feature type="domain" description="Tim10-like" evidence="9">
    <location>
        <begin position="27"/>
        <end position="88"/>
    </location>
</feature>
<accession>A0A0D2G5I2</accession>
<comment type="similarity">
    <text evidence="2 8">Belongs to the small Tim family.</text>
</comment>
<dbReference type="OrthoDB" id="344165at2759"/>
<evidence type="ECO:0000313" key="10">
    <source>
        <dbReference type="EMBL" id="KIX10097.1"/>
    </source>
</evidence>
<evidence type="ECO:0000256" key="6">
    <source>
        <dbReference type="ARBA" id="ARBA00023157"/>
    </source>
</evidence>
<keyword evidence="6 8" id="KW-1015">Disulfide bond</keyword>
<keyword evidence="8" id="KW-0496">Mitochondrion</keyword>
<protein>
    <recommendedName>
        <fullName evidence="8">Mitochondrial import inner membrane translocase subunit</fullName>
    </recommendedName>
</protein>
<dbReference type="SUPFAM" id="SSF144122">
    <property type="entry name" value="Tim10-like"/>
    <property type="match status" value="1"/>
</dbReference>
<dbReference type="VEuPathDB" id="FungiDB:Z518_01178"/>
<dbReference type="GO" id="GO:0005743">
    <property type="term" value="C:mitochondrial inner membrane"/>
    <property type="evidence" value="ECO:0007669"/>
    <property type="project" value="UniProtKB-SubCell"/>
</dbReference>
<evidence type="ECO:0000256" key="5">
    <source>
        <dbReference type="ARBA" id="ARBA00023010"/>
    </source>
</evidence>
<evidence type="ECO:0000256" key="8">
    <source>
        <dbReference type="RuleBase" id="RU367043"/>
    </source>
</evidence>
<dbReference type="Gene3D" id="1.10.287.810">
    <property type="entry name" value="Mitochondrial import inner membrane translocase subunit tim13 like domains"/>
    <property type="match status" value="1"/>
</dbReference>
<keyword evidence="3 8" id="KW-0999">Mitochondrion inner membrane</keyword>
<evidence type="ECO:0000256" key="2">
    <source>
        <dbReference type="ARBA" id="ARBA00006720"/>
    </source>
</evidence>
<dbReference type="STRING" id="1442369.A0A0D2G5I2"/>
<comment type="subunit">
    <text evidence="8">Heterohexamer.</text>
</comment>
<name>A0A0D2G5I2_9EURO</name>
<dbReference type="EMBL" id="KN847475">
    <property type="protein sequence ID" value="KIX10097.1"/>
    <property type="molecule type" value="Genomic_DNA"/>
</dbReference>
<dbReference type="GO" id="GO:0015031">
    <property type="term" value="P:protein transport"/>
    <property type="evidence" value="ECO:0007669"/>
    <property type="project" value="UniProtKB-KW"/>
</dbReference>
<dbReference type="GeneID" id="25289249"/>
<dbReference type="Pfam" id="PF02953">
    <property type="entry name" value="zf-Tim10_DDP"/>
    <property type="match status" value="1"/>
</dbReference>
<evidence type="ECO:0000256" key="3">
    <source>
        <dbReference type="ARBA" id="ARBA00022792"/>
    </source>
</evidence>
<sequence length="95" mass="10796">MADAELNINQEDLTRLTPGQQRELRVFLESESQKAQIQSTIHDLTDVCFKKCITGSMSTGKLTTKEENCMANCVERFLDSHLAILKHLDTLRQSQ</sequence>
<keyword evidence="11" id="KW-1185">Reference proteome</keyword>
<keyword evidence="4 8" id="KW-0653">Protein transport</keyword>
<keyword evidence="8" id="KW-0813">Transport</keyword>
<evidence type="ECO:0000259" key="9">
    <source>
        <dbReference type="Pfam" id="PF02953"/>
    </source>
</evidence>
<keyword evidence="7 8" id="KW-0143">Chaperone</keyword>
<evidence type="ECO:0000256" key="1">
    <source>
        <dbReference type="ARBA" id="ARBA00004137"/>
    </source>
</evidence>
<proteinExistence type="inferred from homology"/>
<comment type="subcellular location">
    <subcellularLocation>
        <location evidence="1 8">Mitochondrion inner membrane</location>
        <topology evidence="1 8">Peripheral membrane protein</topology>
        <orientation evidence="1 8">Intermembrane side</orientation>
    </subcellularLocation>
</comment>
<comment type="domain">
    <text evidence="8">The twin CX3C motif contains 4 conserved Cys residues that form 2 disulfide bonds in the mitochondrial intermembrane space.</text>
</comment>
<keyword evidence="3 8" id="KW-0472">Membrane</keyword>
<evidence type="ECO:0000313" key="11">
    <source>
        <dbReference type="Proteomes" id="UP000053617"/>
    </source>
</evidence>
<dbReference type="RefSeq" id="XP_013277233.1">
    <property type="nucleotide sequence ID" value="XM_013421779.1"/>
</dbReference>
<dbReference type="InterPro" id="IPR004217">
    <property type="entry name" value="Tim10-like"/>
</dbReference>
<evidence type="ECO:0000256" key="7">
    <source>
        <dbReference type="ARBA" id="ARBA00023186"/>
    </source>
</evidence>